<comment type="caution">
    <text evidence="3">The sequence shown here is derived from an EMBL/GenBank/DDBJ whole genome shotgun (WGS) entry which is preliminary data.</text>
</comment>
<dbReference type="SUPFAM" id="SSF55073">
    <property type="entry name" value="Nucleotide cyclase"/>
    <property type="match status" value="1"/>
</dbReference>
<keyword evidence="4" id="KW-1185">Reference proteome</keyword>
<feature type="domain" description="Guanylate cyclase" evidence="1">
    <location>
        <begin position="25"/>
        <end position="85"/>
    </location>
</feature>
<evidence type="ECO:0008006" key="5">
    <source>
        <dbReference type="Google" id="ProtNLM"/>
    </source>
</evidence>
<dbReference type="EMBL" id="JBHPBY010000167">
    <property type="protein sequence ID" value="MFC1851235.1"/>
    <property type="molecule type" value="Genomic_DNA"/>
</dbReference>
<protein>
    <recommendedName>
        <fullName evidence="5">Guanylate cyclase domain-containing protein</fullName>
    </recommendedName>
</protein>
<evidence type="ECO:0000259" key="2">
    <source>
        <dbReference type="PROSITE" id="PS50887"/>
    </source>
</evidence>
<name>A0ABV6YYH2_UNCC1</name>
<evidence type="ECO:0000259" key="1">
    <source>
        <dbReference type="PROSITE" id="PS50125"/>
    </source>
</evidence>
<accession>A0ABV6YYH2</accession>
<feature type="domain" description="GGDEF" evidence="2">
    <location>
        <begin position="22"/>
        <end position="115"/>
    </location>
</feature>
<gene>
    <name evidence="3" type="ORF">ACFL27_13650</name>
</gene>
<dbReference type="Proteomes" id="UP001594351">
    <property type="component" value="Unassembled WGS sequence"/>
</dbReference>
<evidence type="ECO:0000313" key="4">
    <source>
        <dbReference type="Proteomes" id="UP001594351"/>
    </source>
</evidence>
<organism evidence="3 4">
    <name type="scientific">candidate division CSSED10-310 bacterium</name>
    <dbReference type="NCBI Taxonomy" id="2855610"/>
    <lineage>
        <taxon>Bacteria</taxon>
        <taxon>Bacteria division CSSED10-310</taxon>
    </lineage>
</organism>
<dbReference type="PANTHER" id="PTHR47455:SF1">
    <property type="entry name" value="GUANYLATE CYCLASE DOMAIN-CONTAINING PROTEIN"/>
    <property type="match status" value="1"/>
</dbReference>
<dbReference type="PANTHER" id="PTHR47455">
    <property type="entry name" value="ADENYLYL CYCLASE BETA"/>
    <property type="match status" value="1"/>
</dbReference>
<evidence type="ECO:0000313" key="3">
    <source>
        <dbReference type="EMBL" id="MFC1851235.1"/>
    </source>
</evidence>
<dbReference type="Gene3D" id="3.30.70.1230">
    <property type="entry name" value="Nucleotide cyclase"/>
    <property type="match status" value="1"/>
</dbReference>
<sequence>MLNLIPSFIQEKFRNRDFHGTIEAGVLFLDISGFTPLTDTLMEHGKEGAEVVSTILNTTFQPIIRTVHQYGGFVSSFLGDAIYILFPDRRPASDLCVIAHEITGVFQSHPRKTRF</sequence>
<proteinExistence type="predicted"/>
<dbReference type="InterPro" id="IPR000160">
    <property type="entry name" value="GGDEF_dom"/>
</dbReference>
<dbReference type="PROSITE" id="PS50125">
    <property type="entry name" value="GUANYLATE_CYCLASE_2"/>
    <property type="match status" value="1"/>
</dbReference>
<dbReference type="PROSITE" id="PS50887">
    <property type="entry name" value="GGDEF"/>
    <property type="match status" value="1"/>
</dbReference>
<reference evidence="3 4" key="1">
    <citation type="submission" date="2024-09" db="EMBL/GenBank/DDBJ databases">
        <title>Laminarin stimulates single cell rates of sulfate reduction while oxygen inhibits transcriptomic activity in coastal marine sediment.</title>
        <authorList>
            <person name="Lindsay M."/>
            <person name="Orcutt B."/>
            <person name="Emerson D."/>
            <person name="Stepanauskas R."/>
            <person name="D'Angelo T."/>
        </authorList>
    </citation>
    <scope>NUCLEOTIDE SEQUENCE [LARGE SCALE GENOMIC DNA]</scope>
    <source>
        <strain evidence="3">SAG AM-311-K15</strain>
    </source>
</reference>
<dbReference type="InterPro" id="IPR029787">
    <property type="entry name" value="Nucleotide_cyclase"/>
</dbReference>
<dbReference type="InterPro" id="IPR001054">
    <property type="entry name" value="A/G_cyclase"/>
</dbReference>